<accession>A0A1M6Q919</accession>
<keyword evidence="2" id="KW-1185">Reference proteome</keyword>
<gene>
    <name evidence="1" type="ORF">SAMN05443637_103166</name>
</gene>
<dbReference type="EMBL" id="FRAP01000003">
    <property type="protein sequence ID" value="SHK16640.1"/>
    <property type="molecule type" value="Genomic_DNA"/>
</dbReference>
<dbReference type="OrthoDB" id="5241234at2"/>
<dbReference type="RefSeq" id="WP_073455704.1">
    <property type="nucleotide sequence ID" value="NZ_FRAP01000003.1"/>
</dbReference>
<evidence type="ECO:0000313" key="2">
    <source>
        <dbReference type="Proteomes" id="UP000184363"/>
    </source>
</evidence>
<name>A0A1M6Q919_PSETH</name>
<protein>
    <submittedName>
        <fullName evidence="1">Uncharacterized protein</fullName>
    </submittedName>
</protein>
<sequence length="83" mass="8971">MQRVTGQTTAKDLAFAVTLLVPFEALLTENSRPPAEIPGYGPVPLALLTDSAGRKTYRRIITRDGIVIGGDSIQRSFPRCSPT</sequence>
<organism evidence="1 2">
    <name type="scientific">Pseudonocardia thermophila</name>
    <dbReference type="NCBI Taxonomy" id="1848"/>
    <lineage>
        <taxon>Bacteria</taxon>
        <taxon>Bacillati</taxon>
        <taxon>Actinomycetota</taxon>
        <taxon>Actinomycetes</taxon>
        <taxon>Pseudonocardiales</taxon>
        <taxon>Pseudonocardiaceae</taxon>
        <taxon>Pseudonocardia</taxon>
    </lineage>
</organism>
<dbReference type="Proteomes" id="UP000184363">
    <property type="component" value="Unassembled WGS sequence"/>
</dbReference>
<reference evidence="1 2" key="1">
    <citation type="submission" date="2016-11" db="EMBL/GenBank/DDBJ databases">
        <authorList>
            <person name="Jaros S."/>
            <person name="Januszkiewicz K."/>
            <person name="Wedrychowicz H."/>
        </authorList>
    </citation>
    <scope>NUCLEOTIDE SEQUENCE [LARGE SCALE GENOMIC DNA]</scope>
    <source>
        <strain evidence="1 2">DSM 43832</strain>
    </source>
</reference>
<evidence type="ECO:0000313" key="1">
    <source>
        <dbReference type="EMBL" id="SHK16640.1"/>
    </source>
</evidence>
<proteinExistence type="predicted"/>
<dbReference type="AlphaFoldDB" id="A0A1M6Q919"/>